<dbReference type="RefSeq" id="WP_190447288.1">
    <property type="nucleotide sequence ID" value="NZ_JAMPLM010000006.1"/>
</dbReference>
<evidence type="ECO:0000256" key="1">
    <source>
        <dbReference type="SAM" id="Phobius"/>
    </source>
</evidence>
<keyword evidence="3" id="KW-1185">Reference proteome</keyword>
<proteinExistence type="predicted"/>
<comment type="caution">
    <text evidence="2">The sequence shown here is derived from an EMBL/GenBank/DDBJ whole genome shotgun (WGS) entry which is preliminary data.</text>
</comment>
<sequence length="344" mass="38238">MANLLKQLLLRLAGGTSKLLTVAAVVLLFWGTFAPVGTLVWWLNQSTESLGKQRQPKQLPTNEGTASTARSSNINCYIIYLPGVGDFSTNQLTSGEEWFLDQLVRLHPNCVAVRDVFPYSAENKDLGGQRFLSPLWHAIGREDGWLKNADVLIKIRNLWRLAISADDRYGPVYNQGIADAILERMNTVQPIARNPQQPLNLVLIGTSGGVQVALGAVPYLDRWLEARVTVVSLGGAFNGEEGFGIADHVYHLYGERDWIENIGPVVFPSRWRWSFASPLNQARQQGQYTALSSGNHAHDGDEGYLGLAIAEPKTTFVALTLQKVHQLPFWKTSTRRDLNHAPRE</sequence>
<keyword evidence="1" id="KW-0472">Membrane</keyword>
<keyword evidence="1" id="KW-0812">Transmembrane</keyword>
<organism evidence="2 3">
    <name type="scientific">Stenomitos frigidus AS-A4</name>
    <dbReference type="NCBI Taxonomy" id="2933935"/>
    <lineage>
        <taxon>Bacteria</taxon>
        <taxon>Bacillati</taxon>
        <taxon>Cyanobacteriota</taxon>
        <taxon>Cyanophyceae</taxon>
        <taxon>Leptolyngbyales</taxon>
        <taxon>Leptolyngbyaceae</taxon>
        <taxon>Stenomitos</taxon>
    </lineage>
</organism>
<feature type="transmembrane region" description="Helical" evidence="1">
    <location>
        <begin position="20"/>
        <end position="43"/>
    </location>
</feature>
<protein>
    <submittedName>
        <fullName evidence="2">Uncharacterized protein</fullName>
    </submittedName>
</protein>
<gene>
    <name evidence="2" type="ORF">NDI38_09315</name>
</gene>
<evidence type="ECO:0000313" key="3">
    <source>
        <dbReference type="Proteomes" id="UP001476950"/>
    </source>
</evidence>
<dbReference type="Proteomes" id="UP001476950">
    <property type="component" value="Unassembled WGS sequence"/>
</dbReference>
<dbReference type="EMBL" id="JAMPLM010000006">
    <property type="protein sequence ID" value="MEP1058636.1"/>
    <property type="molecule type" value="Genomic_DNA"/>
</dbReference>
<keyword evidence="1" id="KW-1133">Transmembrane helix</keyword>
<evidence type="ECO:0000313" key="2">
    <source>
        <dbReference type="EMBL" id="MEP1058636.1"/>
    </source>
</evidence>
<accession>A0ABV0KHW8</accession>
<name>A0ABV0KHW8_9CYAN</name>
<reference evidence="2 3" key="1">
    <citation type="submission" date="2022-04" db="EMBL/GenBank/DDBJ databases">
        <title>Positive selection, recombination, and allopatry shape intraspecific diversity of widespread and dominant cyanobacteria.</title>
        <authorList>
            <person name="Wei J."/>
            <person name="Shu W."/>
            <person name="Hu C."/>
        </authorList>
    </citation>
    <scope>NUCLEOTIDE SEQUENCE [LARGE SCALE GENOMIC DNA]</scope>
    <source>
        <strain evidence="2 3">AS-A4</strain>
    </source>
</reference>